<dbReference type="PATRIC" id="fig|176280.10.peg.545"/>
<name>A0A0H2VHR6_STAES</name>
<reference evidence="1 2" key="1">
    <citation type="journal article" date="2003" name="Mol. Microbiol.">
        <title>Genome-based analysis of virulence genes in a non-biofilm-forming Staphylococcus epidermidis strain (ATCC 12228).</title>
        <authorList>
            <person name="Zhang Y.Q."/>
            <person name="Ren S.X."/>
            <person name="Li H.L."/>
            <person name="Wang Y.X."/>
            <person name="Fu G."/>
            <person name="Yang J."/>
            <person name="Qin Z.Q."/>
            <person name="Miao Y.G."/>
            <person name="Wang W.Y."/>
            <person name="Chen R.S."/>
            <person name="Shen Y."/>
            <person name="Chen Z."/>
            <person name="Yuan Z.H."/>
            <person name="Zhao G.P."/>
            <person name="Qu D."/>
            <person name="Danchin A."/>
            <person name="Wen Y.M."/>
        </authorList>
    </citation>
    <scope>NUCLEOTIDE SEQUENCE [LARGE SCALE GENOMIC DNA]</scope>
    <source>
        <strain evidence="2">ATCC 12228 / FDA PCI 1200</strain>
    </source>
</reference>
<dbReference type="eggNOG" id="COG0346">
    <property type="taxonomic scope" value="Bacteria"/>
</dbReference>
<sequence length="138" mass="16414">MELYSMPMFNKFLVNDIDKSSEWYQENLGFKSIFKFKNEQNQILMEHLRLAKYQDLMLISGKQFEVGNAVYTNILVPNIRILKQRISSQYIVEDLEEKPWNSIEMTIKDLDNHLITLTQSNIKNEEFNALMQHTSKTF</sequence>
<dbReference type="RefSeq" id="WP_001829641.1">
    <property type="nucleotide sequence ID" value="NC_004461.1"/>
</dbReference>
<dbReference type="HOGENOM" id="CLU_046006_18_2_9"/>
<evidence type="ECO:0008006" key="3">
    <source>
        <dbReference type="Google" id="ProtNLM"/>
    </source>
</evidence>
<accession>A0A0H2VHR6</accession>
<dbReference type="Gene3D" id="3.10.180.10">
    <property type="entry name" value="2,3-Dihydroxybiphenyl 1,2-Dioxygenase, domain 1"/>
    <property type="match status" value="1"/>
</dbReference>
<evidence type="ECO:0000313" key="1">
    <source>
        <dbReference type="EMBL" id="AAO04171.1"/>
    </source>
</evidence>
<gene>
    <name evidence="1" type="ordered locus">SE_0574</name>
</gene>
<evidence type="ECO:0000313" key="2">
    <source>
        <dbReference type="Proteomes" id="UP000001411"/>
    </source>
</evidence>
<organism evidence="1 2">
    <name type="scientific">Staphylococcus epidermidis (strain ATCC 12228 / FDA PCI 1200)</name>
    <dbReference type="NCBI Taxonomy" id="176280"/>
    <lineage>
        <taxon>Bacteria</taxon>
        <taxon>Bacillati</taxon>
        <taxon>Bacillota</taxon>
        <taxon>Bacilli</taxon>
        <taxon>Bacillales</taxon>
        <taxon>Staphylococcaceae</taxon>
        <taxon>Staphylococcus</taxon>
    </lineage>
</organism>
<dbReference type="Proteomes" id="UP000001411">
    <property type="component" value="Chromosome"/>
</dbReference>
<dbReference type="AlphaFoldDB" id="A0A0H2VHR6"/>
<proteinExistence type="predicted"/>
<dbReference type="SUPFAM" id="SSF54593">
    <property type="entry name" value="Glyoxalase/Bleomycin resistance protein/Dihydroxybiphenyl dioxygenase"/>
    <property type="match status" value="1"/>
</dbReference>
<dbReference type="OrthoDB" id="9796521at2"/>
<dbReference type="KEGG" id="sep:SE_0574"/>
<dbReference type="EMBL" id="AE015929">
    <property type="protein sequence ID" value="AAO04171.1"/>
    <property type="molecule type" value="Genomic_DNA"/>
</dbReference>
<dbReference type="InterPro" id="IPR029068">
    <property type="entry name" value="Glyas_Bleomycin-R_OHBP_Dase"/>
</dbReference>
<protein>
    <recommendedName>
        <fullName evidence="3">VOC family protein</fullName>
    </recommendedName>
</protein>